<organism evidence="1 2">
    <name type="scientific">Vigna mungo</name>
    <name type="common">Black gram</name>
    <name type="synonym">Phaseolus mungo</name>
    <dbReference type="NCBI Taxonomy" id="3915"/>
    <lineage>
        <taxon>Eukaryota</taxon>
        <taxon>Viridiplantae</taxon>
        <taxon>Streptophyta</taxon>
        <taxon>Embryophyta</taxon>
        <taxon>Tracheophyta</taxon>
        <taxon>Spermatophyta</taxon>
        <taxon>Magnoliopsida</taxon>
        <taxon>eudicotyledons</taxon>
        <taxon>Gunneridae</taxon>
        <taxon>Pentapetalae</taxon>
        <taxon>rosids</taxon>
        <taxon>fabids</taxon>
        <taxon>Fabales</taxon>
        <taxon>Fabaceae</taxon>
        <taxon>Papilionoideae</taxon>
        <taxon>50 kb inversion clade</taxon>
        <taxon>NPAAA clade</taxon>
        <taxon>indigoferoid/millettioid clade</taxon>
        <taxon>Phaseoleae</taxon>
        <taxon>Vigna</taxon>
    </lineage>
</organism>
<evidence type="ECO:0000313" key="2">
    <source>
        <dbReference type="Proteomes" id="UP001374535"/>
    </source>
</evidence>
<accession>A0AAQ3NL98</accession>
<dbReference type="AlphaFoldDB" id="A0AAQ3NL98"/>
<sequence length="111" mass="12360">MFSSSSFWNKASGSSISLDVFKLFSIFKHSLFETGMQPFLLPISFVYTRISCSWFSISHFSSSNGTSNLLFSSFHFLNFSTQSAPSSSFAALRCLVTSLLFKLSVKSSFIC</sequence>
<evidence type="ECO:0000313" key="1">
    <source>
        <dbReference type="EMBL" id="WVZ12540.1"/>
    </source>
</evidence>
<proteinExistence type="predicted"/>
<protein>
    <submittedName>
        <fullName evidence="1">Uncharacterized protein</fullName>
    </submittedName>
</protein>
<keyword evidence="2" id="KW-1185">Reference proteome</keyword>
<dbReference type="EMBL" id="CP144696">
    <property type="protein sequence ID" value="WVZ12540.1"/>
    <property type="molecule type" value="Genomic_DNA"/>
</dbReference>
<name>A0AAQ3NL98_VIGMU</name>
<dbReference type="Proteomes" id="UP001374535">
    <property type="component" value="Chromosome 5"/>
</dbReference>
<gene>
    <name evidence="1" type="ORF">V8G54_017070</name>
</gene>
<reference evidence="1 2" key="1">
    <citation type="journal article" date="2023" name="Life. Sci Alliance">
        <title>Evolutionary insights into 3D genome organization and epigenetic landscape of Vigna mungo.</title>
        <authorList>
            <person name="Junaid A."/>
            <person name="Singh B."/>
            <person name="Bhatia S."/>
        </authorList>
    </citation>
    <scope>NUCLEOTIDE SEQUENCE [LARGE SCALE GENOMIC DNA]</scope>
    <source>
        <strain evidence="1">Urdbean</strain>
    </source>
</reference>